<gene>
    <name evidence="3" type="ORF">H9789_09545</name>
</gene>
<dbReference type="PRINTS" id="PR00081">
    <property type="entry name" value="GDHRDH"/>
</dbReference>
<sequence>MNQVSSSQKVVLIGASSGIGLELARIYITAGCVVGLAARRTAPLLILKQLAPQRVFVKELDVTATEATDALSELVQEMGGMDLYLHVAGIGKQNRTLEADIELDTFRTNVLGFGQMVGWAYRYFADRGGGHLAAISSIAGTKGLGAAPAYSATKRFQNTYLQALAQQARMEGHPICFTDIRPGFVDTPLLSGAQKYPLMMSADKVARTIARAIAQKRRVIVIDWRYAVITFFWRLIPNALWERMVIRTKAKS</sequence>
<name>A0A9E2L6X0_9BACT</name>
<dbReference type="PANTHER" id="PTHR44196">
    <property type="entry name" value="DEHYDROGENASE/REDUCTASE SDR FAMILY MEMBER 7B"/>
    <property type="match status" value="1"/>
</dbReference>
<dbReference type="AlphaFoldDB" id="A0A9E2L6X0"/>
<accession>A0A9E2L6X0</accession>
<dbReference type="Gene3D" id="3.40.50.720">
    <property type="entry name" value="NAD(P)-binding Rossmann-like Domain"/>
    <property type="match status" value="1"/>
</dbReference>
<reference evidence="3" key="2">
    <citation type="submission" date="2021-04" db="EMBL/GenBank/DDBJ databases">
        <authorList>
            <person name="Gilroy R."/>
        </authorList>
    </citation>
    <scope>NUCLEOTIDE SEQUENCE</scope>
    <source>
        <strain evidence="3">G3-2149</strain>
    </source>
</reference>
<dbReference type="GO" id="GO:0016491">
    <property type="term" value="F:oxidoreductase activity"/>
    <property type="evidence" value="ECO:0007669"/>
    <property type="project" value="UniProtKB-KW"/>
</dbReference>
<evidence type="ECO:0000313" key="3">
    <source>
        <dbReference type="EMBL" id="MBU3854035.1"/>
    </source>
</evidence>
<dbReference type="EMBL" id="JAHLFU010000199">
    <property type="protein sequence ID" value="MBU3854035.1"/>
    <property type="molecule type" value="Genomic_DNA"/>
</dbReference>
<dbReference type="GO" id="GO:0016020">
    <property type="term" value="C:membrane"/>
    <property type="evidence" value="ECO:0007669"/>
    <property type="project" value="TreeGrafter"/>
</dbReference>
<organism evidence="3 4">
    <name type="scientific">Candidatus Paraprevotella stercoravium</name>
    <dbReference type="NCBI Taxonomy" id="2838725"/>
    <lineage>
        <taxon>Bacteria</taxon>
        <taxon>Pseudomonadati</taxon>
        <taxon>Bacteroidota</taxon>
        <taxon>Bacteroidia</taxon>
        <taxon>Bacteroidales</taxon>
        <taxon>Prevotellaceae</taxon>
        <taxon>Paraprevotella</taxon>
    </lineage>
</organism>
<comment type="caution">
    <text evidence="3">The sequence shown here is derived from an EMBL/GenBank/DDBJ whole genome shotgun (WGS) entry which is preliminary data.</text>
</comment>
<keyword evidence="2" id="KW-0560">Oxidoreductase</keyword>
<dbReference type="InterPro" id="IPR036291">
    <property type="entry name" value="NAD(P)-bd_dom_sf"/>
</dbReference>
<dbReference type="Proteomes" id="UP000823865">
    <property type="component" value="Unassembled WGS sequence"/>
</dbReference>
<dbReference type="SUPFAM" id="SSF51735">
    <property type="entry name" value="NAD(P)-binding Rossmann-fold domains"/>
    <property type="match status" value="1"/>
</dbReference>
<dbReference type="Pfam" id="PF00106">
    <property type="entry name" value="adh_short"/>
    <property type="match status" value="1"/>
</dbReference>
<proteinExistence type="inferred from homology"/>
<reference evidence="3" key="1">
    <citation type="journal article" date="2021" name="PeerJ">
        <title>Extensive microbial diversity within the chicken gut microbiome revealed by metagenomics and culture.</title>
        <authorList>
            <person name="Gilroy R."/>
            <person name="Ravi A."/>
            <person name="Getino M."/>
            <person name="Pursley I."/>
            <person name="Horton D.L."/>
            <person name="Alikhan N.F."/>
            <person name="Baker D."/>
            <person name="Gharbi K."/>
            <person name="Hall N."/>
            <person name="Watson M."/>
            <person name="Adriaenssens E.M."/>
            <person name="Foster-Nyarko E."/>
            <person name="Jarju S."/>
            <person name="Secka A."/>
            <person name="Antonio M."/>
            <person name="Oren A."/>
            <person name="Chaudhuri R.R."/>
            <person name="La Ragione R."/>
            <person name="Hildebrand F."/>
            <person name="Pallen M.J."/>
        </authorList>
    </citation>
    <scope>NUCLEOTIDE SEQUENCE</scope>
    <source>
        <strain evidence="3">G3-2149</strain>
    </source>
</reference>
<evidence type="ECO:0000313" key="4">
    <source>
        <dbReference type="Proteomes" id="UP000823865"/>
    </source>
</evidence>
<dbReference type="InterPro" id="IPR002347">
    <property type="entry name" value="SDR_fam"/>
</dbReference>
<comment type="similarity">
    <text evidence="1">Belongs to the short-chain dehydrogenases/reductases (SDR) family.</text>
</comment>
<dbReference type="PANTHER" id="PTHR44196:SF3">
    <property type="entry name" value="SHORT CHAIN DEHYDROGENASE FAMILY PROTEIN"/>
    <property type="match status" value="1"/>
</dbReference>
<evidence type="ECO:0000256" key="1">
    <source>
        <dbReference type="ARBA" id="ARBA00006484"/>
    </source>
</evidence>
<evidence type="ECO:0000256" key="2">
    <source>
        <dbReference type="ARBA" id="ARBA00023002"/>
    </source>
</evidence>
<protein>
    <submittedName>
        <fullName evidence="3">SDR family NAD(P)-dependent oxidoreductase</fullName>
    </submittedName>
</protein>